<evidence type="ECO:0000259" key="9">
    <source>
        <dbReference type="PROSITE" id="PS50089"/>
    </source>
</evidence>
<evidence type="ECO:0000256" key="1">
    <source>
        <dbReference type="ARBA" id="ARBA00022574"/>
    </source>
</evidence>
<dbReference type="Gene3D" id="3.30.40.10">
    <property type="entry name" value="Zinc/RING finger domain, C3HC4 (zinc finger)"/>
    <property type="match status" value="1"/>
</dbReference>
<feature type="repeat" description="WD" evidence="7">
    <location>
        <begin position="529"/>
        <end position="568"/>
    </location>
</feature>
<dbReference type="InterPro" id="IPR000719">
    <property type="entry name" value="Prot_kinase_dom"/>
</dbReference>
<dbReference type="InterPro" id="IPR011009">
    <property type="entry name" value="Kinase-like_dom_sf"/>
</dbReference>
<evidence type="ECO:0000256" key="7">
    <source>
        <dbReference type="PROSITE-ProRule" id="PRU00221"/>
    </source>
</evidence>
<gene>
    <name evidence="10" type="ORF">E3N88_35780</name>
</gene>
<keyword evidence="4 6" id="KW-0863">Zinc-finger</keyword>
<dbReference type="InterPro" id="IPR001841">
    <property type="entry name" value="Znf_RING"/>
</dbReference>
<dbReference type="InterPro" id="IPR027370">
    <property type="entry name" value="Znf-RING_euk"/>
</dbReference>
<feature type="domain" description="RING-type" evidence="9">
    <location>
        <begin position="6"/>
        <end position="52"/>
    </location>
</feature>
<evidence type="ECO:0000256" key="4">
    <source>
        <dbReference type="ARBA" id="ARBA00022771"/>
    </source>
</evidence>
<evidence type="ECO:0000313" key="11">
    <source>
        <dbReference type="Proteomes" id="UP000326396"/>
    </source>
</evidence>
<keyword evidence="3" id="KW-0677">Repeat</keyword>
<keyword evidence="11" id="KW-1185">Reference proteome</keyword>
<evidence type="ECO:0000313" key="10">
    <source>
        <dbReference type="EMBL" id="KAD3067900.1"/>
    </source>
</evidence>
<accession>A0A5N6M1V1</accession>
<dbReference type="CDD" id="cd16587">
    <property type="entry name" value="RING-HC_TRIM32_C-VII"/>
    <property type="match status" value="1"/>
</dbReference>
<protein>
    <recommendedName>
        <fullName evidence="12">RING-type domain-containing protein</fullName>
    </recommendedName>
</protein>
<evidence type="ECO:0000259" key="8">
    <source>
        <dbReference type="PROSITE" id="PS50011"/>
    </source>
</evidence>
<dbReference type="OrthoDB" id="674604at2759"/>
<feature type="domain" description="Protein kinase" evidence="8">
    <location>
        <begin position="153"/>
        <end position="455"/>
    </location>
</feature>
<dbReference type="InterPro" id="IPR013083">
    <property type="entry name" value="Znf_RING/FYVE/PHD"/>
</dbReference>
<dbReference type="Proteomes" id="UP000326396">
    <property type="component" value="Linkage Group LG7"/>
</dbReference>
<dbReference type="PRINTS" id="PR00320">
    <property type="entry name" value="GPROTEINBRPT"/>
</dbReference>
<dbReference type="InterPro" id="IPR044715">
    <property type="entry name" value="WDR86-like"/>
</dbReference>
<dbReference type="GO" id="GO:0004672">
    <property type="term" value="F:protein kinase activity"/>
    <property type="evidence" value="ECO:0007669"/>
    <property type="project" value="InterPro"/>
</dbReference>
<dbReference type="SMART" id="SM00320">
    <property type="entry name" value="WD40"/>
    <property type="match status" value="7"/>
</dbReference>
<feature type="repeat" description="WD" evidence="7">
    <location>
        <begin position="661"/>
        <end position="700"/>
    </location>
</feature>
<dbReference type="Gene3D" id="2.130.10.10">
    <property type="entry name" value="YVTN repeat-like/Quinoprotein amine dehydrogenase"/>
    <property type="match status" value="2"/>
</dbReference>
<reference evidence="10 11" key="1">
    <citation type="submission" date="2019-05" db="EMBL/GenBank/DDBJ databases">
        <title>Mikania micrantha, genome provides insights into the molecular mechanism of rapid growth.</title>
        <authorList>
            <person name="Liu B."/>
        </authorList>
    </citation>
    <scope>NUCLEOTIDE SEQUENCE [LARGE SCALE GENOMIC DNA]</scope>
    <source>
        <strain evidence="10">NLD-2019</strain>
        <tissue evidence="10">Leaf</tissue>
    </source>
</reference>
<dbReference type="GO" id="GO:0005524">
    <property type="term" value="F:ATP binding"/>
    <property type="evidence" value="ECO:0007669"/>
    <property type="project" value="InterPro"/>
</dbReference>
<proteinExistence type="predicted"/>
<evidence type="ECO:0008006" key="12">
    <source>
        <dbReference type="Google" id="ProtNLM"/>
    </source>
</evidence>
<dbReference type="AlphaFoldDB" id="A0A5N6M1V1"/>
<dbReference type="SUPFAM" id="SSF57850">
    <property type="entry name" value="RING/U-box"/>
    <property type="match status" value="1"/>
</dbReference>
<evidence type="ECO:0000256" key="2">
    <source>
        <dbReference type="ARBA" id="ARBA00022723"/>
    </source>
</evidence>
<dbReference type="SUPFAM" id="SSF50978">
    <property type="entry name" value="WD40 repeat-like"/>
    <property type="match status" value="1"/>
</dbReference>
<dbReference type="PROSITE" id="PS50082">
    <property type="entry name" value="WD_REPEATS_2"/>
    <property type="match status" value="2"/>
</dbReference>
<keyword evidence="1 7" id="KW-0853">WD repeat</keyword>
<evidence type="ECO:0000256" key="3">
    <source>
        <dbReference type="ARBA" id="ARBA00022737"/>
    </source>
</evidence>
<evidence type="ECO:0000256" key="5">
    <source>
        <dbReference type="ARBA" id="ARBA00022833"/>
    </source>
</evidence>
<dbReference type="Pfam" id="PF13445">
    <property type="entry name" value="zf-RING_UBOX"/>
    <property type="match status" value="1"/>
</dbReference>
<dbReference type="InterPro" id="IPR015943">
    <property type="entry name" value="WD40/YVTN_repeat-like_dom_sf"/>
</dbReference>
<keyword evidence="5" id="KW-0862">Zinc</keyword>
<dbReference type="PROSITE" id="PS50089">
    <property type="entry name" value="ZF_RING_2"/>
    <property type="match status" value="1"/>
</dbReference>
<organism evidence="10 11">
    <name type="scientific">Mikania micrantha</name>
    <name type="common">bitter vine</name>
    <dbReference type="NCBI Taxonomy" id="192012"/>
    <lineage>
        <taxon>Eukaryota</taxon>
        <taxon>Viridiplantae</taxon>
        <taxon>Streptophyta</taxon>
        <taxon>Embryophyta</taxon>
        <taxon>Tracheophyta</taxon>
        <taxon>Spermatophyta</taxon>
        <taxon>Magnoliopsida</taxon>
        <taxon>eudicotyledons</taxon>
        <taxon>Gunneridae</taxon>
        <taxon>Pentapetalae</taxon>
        <taxon>asterids</taxon>
        <taxon>campanulids</taxon>
        <taxon>Asterales</taxon>
        <taxon>Asteraceae</taxon>
        <taxon>Asteroideae</taxon>
        <taxon>Heliantheae alliance</taxon>
        <taxon>Eupatorieae</taxon>
        <taxon>Mikania</taxon>
    </lineage>
</organism>
<dbReference type="PANTHER" id="PTHR44489">
    <property type="match status" value="1"/>
</dbReference>
<dbReference type="SMART" id="SM00184">
    <property type="entry name" value="RING"/>
    <property type="match status" value="1"/>
</dbReference>
<dbReference type="Gene3D" id="1.10.510.10">
    <property type="entry name" value="Transferase(Phosphotransferase) domain 1"/>
    <property type="match status" value="1"/>
</dbReference>
<dbReference type="PROSITE" id="PS50011">
    <property type="entry name" value="PROTEIN_KINASE_DOM"/>
    <property type="match status" value="1"/>
</dbReference>
<dbReference type="PANTHER" id="PTHR44489:SF11">
    <property type="entry name" value="WD REPEAT DOMAIN 86"/>
    <property type="match status" value="1"/>
</dbReference>
<keyword evidence="2" id="KW-0479">Metal-binding</keyword>
<comment type="caution">
    <text evidence="10">The sequence shown here is derived from an EMBL/GenBank/DDBJ whole genome shotgun (WGS) entry which is preliminary data.</text>
</comment>
<dbReference type="SUPFAM" id="SSF56112">
    <property type="entry name" value="Protein kinase-like (PK-like)"/>
    <property type="match status" value="1"/>
</dbReference>
<dbReference type="InterPro" id="IPR036322">
    <property type="entry name" value="WD40_repeat_dom_sf"/>
</dbReference>
<dbReference type="InterPro" id="IPR001680">
    <property type="entry name" value="WD40_rpt"/>
</dbReference>
<dbReference type="Pfam" id="PF00400">
    <property type="entry name" value="WD40"/>
    <property type="match status" value="2"/>
</dbReference>
<dbReference type="EMBL" id="SZYD01000017">
    <property type="protein sequence ID" value="KAD3067900.1"/>
    <property type="molecule type" value="Genomic_DNA"/>
</dbReference>
<dbReference type="InterPro" id="IPR020472">
    <property type="entry name" value="WD40_PAC1"/>
</dbReference>
<name>A0A5N6M1V1_9ASTR</name>
<dbReference type="GO" id="GO:0008270">
    <property type="term" value="F:zinc ion binding"/>
    <property type="evidence" value="ECO:0007669"/>
    <property type="project" value="UniProtKB-KW"/>
</dbReference>
<sequence>MEPPECPVCLQPFDGESTIPRVLACGHSTCESCLINLPKPPFPRTIRCPACTQLVTYPHPHGPSALPKNIDLLRISSSLLQLNSNPNPVYKPKTPTIDFIPNLWNREFFNNWKDWIVPEDAISVDSIINLDGFRSDGKIVNSKVSLRCSMKRNQKVSLFKVGSFMHSDSDENRLKYSYLAKAIWVLFKLGDGALAELELILRSSLMEYRICTACGLWYNNEDDNLYLVCDRKQTNLLNVTISEVDVSTFAMMGMELCETVSRLQDVELVTGCTSLSCFGIDDFGHIFIDLNEVLIVGGRVQKMCTNVSSAQNDDSKRLVSNVISEINAFPSPEVLIEFVQKECVDLKFPKSTCVVGYSSDLWSLACVLLRFLVGKPFVEETNDFLCSYILKLVNGNACDCEGLHMAWLDKVSCLLDSRLDSDFVTLKELLCKCLCHDPRTRPLVDDIWKCMRELIISPKFDVNVSTKRKTTNGTTYHCLLLGDLLWSSNKANKADDKNGMMNDLKDEILVVGSDVIEGVSKNSLTCTNLKGHHDCISGLAIGGGFLFSSSFDKTINVWSLQGLNHVHTFKGHEHKVMALVFVEREVPLCISGDNGGDIFVWSVKLPLEEKPIKRLNEEKDWRYSGIHALEAVSESGFLYTGSGDKSVKAWSLHDFSLSCTMNGHKSVVCSLAACNGVLYSGSWDGTIRLWGLSDHSPLAVLGEEAPAGSVFSLAAHTNTLVAAHENGCIKIWNKDVPLDPIRAHLSSIFSIYMEGQWLFSGGWNKTVVVQKLSSVDESQVDVTEIGSIAGDSVVTALHYWQGRLFVAHADGTIKVCNPIPVSCIQFLRMTRNLFYFGLVLADDYIYALNTTKFCTF</sequence>
<evidence type="ECO:0000256" key="6">
    <source>
        <dbReference type="PROSITE-ProRule" id="PRU00175"/>
    </source>
</evidence>